<comment type="caution">
    <text evidence="3">The sequence shown here is derived from an EMBL/GenBank/DDBJ whole genome shotgun (WGS) entry which is preliminary data.</text>
</comment>
<feature type="domain" description="UspA" evidence="2">
    <location>
        <begin position="1"/>
        <end position="142"/>
    </location>
</feature>
<dbReference type="PANTHER" id="PTHR46268">
    <property type="entry name" value="STRESS RESPONSE PROTEIN NHAX"/>
    <property type="match status" value="1"/>
</dbReference>
<evidence type="ECO:0000313" key="3">
    <source>
        <dbReference type="EMBL" id="MFC6322386.1"/>
    </source>
</evidence>
<dbReference type="InterPro" id="IPR006016">
    <property type="entry name" value="UspA"/>
</dbReference>
<name>A0ABW1UUN0_9LACO</name>
<dbReference type="SUPFAM" id="SSF52402">
    <property type="entry name" value="Adenine nucleotide alpha hydrolases-like"/>
    <property type="match status" value="1"/>
</dbReference>
<evidence type="ECO:0000259" key="2">
    <source>
        <dbReference type="Pfam" id="PF00582"/>
    </source>
</evidence>
<protein>
    <submittedName>
        <fullName evidence="3">Universal stress protein</fullName>
    </submittedName>
</protein>
<keyword evidence="4" id="KW-1185">Reference proteome</keyword>
<organism evidence="3 4">
    <name type="scientific">Companilactobacillus baiquanensis</name>
    <dbReference type="NCBI Taxonomy" id="2486005"/>
    <lineage>
        <taxon>Bacteria</taxon>
        <taxon>Bacillati</taxon>
        <taxon>Bacillota</taxon>
        <taxon>Bacilli</taxon>
        <taxon>Lactobacillales</taxon>
        <taxon>Lactobacillaceae</taxon>
        <taxon>Companilactobacillus</taxon>
    </lineage>
</organism>
<dbReference type="CDD" id="cd00293">
    <property type="entry name" value="USP-like"/>
    <property type="match status" value="1"/>
</dbReference>
<dbReference type="EMBL" id="JBHSSN010000002">
    <property type="protein sequence ID" value="MFC6322386.1"/>
    <property type="molecule type" value="Genomic_DNA"/>
</dbReference>
<evidence type="ECO:0000313" key="4">
    <source>
        <dbReference type="Proteomes" id="UP001596186"/>
    </source>
</evidence>
<sequence length="142" mass="15605">MFKTILIALDGSPVSFRALETGMELAKKCDSKVIVTSISNVDNIPVNVGVDYMPDLIHDVKKQTNQILRTAEKQLVNSKMFYEVISKEGDPKSLIAKVIPENSHADLIILGKTGKGMMTKIFMGSVARYVSENAELPVLLIP</sequence>
<proteinExistence type="inferred from homology"/>
<dbReference type="Gene3D" id="3.40.50.620">
    <property type="entry name" value="HUPs"/>
    <property type="match status" value="1"/>
</dbReference>
<accession>A0ABW1UUN0</accession>
<dbReference type="Proteomes" id="UP001596186">
    <property type="component" value="Unassembled WGS sequence"/>
</dbReference>
<reference evidence="4" key="1">
    <citation type="journal article" date="2019" name="Int. J. Syst. Evol. Microbiol.">
        <title>The Global Catalogue of Microorganisms (GCM) 10K type strain sequencing project: providing services to taxonomists for standard genome sequencing and annotation.</title>
        <authorList>
            <consortium name="The Broad Institute Genomics Platform"/>
            <consortium name="The Broad Institute Genome Sequencing Center for Infectious Disease"/>
            <person name="Wu L."/>
            <person name="Ma J."/>
        </authorList>
    </citation>
    <scope>NUCLEOTIDE SEQUENCE [LARGE SCALE GENOMIC DNA]</scope>
    <source>
        <strain evidence="4">CCM 8895</strain>
    </source>
</reference>
<dbReference type="InterPro" id="IPR014729">
    <property type="entry name" value="Rossmann-like_a/b/a_fold"/>
</dbReference>
<dbReference type="PRINTS" id="PR01438">
    <property type="entry name" value="UNVRSLSTRESS"/>
</dbReference>
<dbReference type="Pfam" id="PF00582">
    <property type="entry name" value="Usp"/>
    <property type="match status" value="1"/>
</dbReference>
<gene>
    <name evidence="3" type="ORF">ACFP1F_01220</name>
</gene>
<dbReference type="PANTHER" id="PTHR46268:SF6">
    <property type="entry name" value="UNIVERSAL STRESS PROTEIN UP12"/>
    <property type="match status" value="1"/>
</dbReference>
<comment type="similarity">
    <text evidence="1">Belongs to the universal stress protein A family.</text>
</comment>
<evidence type="ECO:0000256" key="1">
    <source>
        <dbReference type="ARBA" id="ARBA00008791"/>
    </source>
</evidence>
<dbReference type="InterPro" id="IPR006015">
    <property type="entry name" value="Universal_stress_UspA"/>
</dbReference>
<dbReference type="RefSeq" id="WP_125591814.1">
    <property type="nucleotide sequence ID" value="NZ_JBHSSN010000002.1"/>
</dbReference>